<sequence length="86" mass="8822">MTTVDINHASAAELDAVDGLRGHGPEIVRYRAERGRFTDVRQLDEVPGCAGKLSAEQRAALSVGQGSVSQESVSSGSAGSGDGNHA</sequence>
<dbReference type="SUPFAM" id="SSF47781">
    <property type="entry name" value="RuvA domain 2-like"/>
    <property type="match status" value="1"/>
</dbReference>
<protein>
    <submittedName>
        <fullName evidence="2">Helix-hairpin-helix domain-containing protein</fullName>
    </submittedName>
</protein>
<proteinExistence type="predicted"/>
<dbReference type="InterPro" id="IPR010994">
    <property type="entry name" value="RuvA_2-like"/>
</dbReference>
<organism evidence="2 3">
    <name type="scientific">Sphingomonas abietis</name>
    <dbReference type="NCBI Taxonomy" id="3012344"/>
    <lineage>
        <taxon>Bacteria</taxon>
        <taxon>Pseudomonadati</taxon>
        <taxon>Pseudomonadota</taxon>
        <taxon>Alphaproteobacteria</taxon>
        <taxon>Sphingomonadales</taxon>
        <taxon>Sphingomonadaceae</taxon>
        <taxon>Sphingomonas</taxon>
    </lineage>
</organism>
<reference evidence="2 3" key="1">
    <citation type="submission" date="2022-12" db="EMBL/GenBank/DDBJ databases">
        <title>Sphingomonas abieness sp. nov., an endophytic bacterium isolated from Abies koreana.</title>
        <authorList>
            <person name="Jiang L."/>
            <person name="Lee J."/>
        </authorList>
    </citation>
    <scope>NUCLEOTIDE SEQUENCE [LARGE SCALE GENOMIC DNA]</scope>
    <source>
        <strain evidence="3">PAMB 00755</strain>
    </source>
</reference>
<name>A0ABY7NL75_9SPHN</name>
<evidence type="ECO:0000313" key="2">
    <source>
        <dbReference type="EMBL" id="WBO21373.1"/>
    </source>
</evidence>
<dbReference type="Pfam" id="PF12836">
    <property type="entry name" value="HHH_3"/>
    <property type="match status" value="1"/>
</dbReference>
<dbReference type="EMBL" id="CP115174">
    <property type="protein sequence ID" value="WBO21373.1"/>
    <property type="molecule type" value="Genomic_DNA"/>
</dbReference>
<dbReference type="RefSeq" id="WP_270076022.1">
    <property type="nucleotide sequence ID" value="NZ_CP115174.1"/>
</dbReference>
<accession>A0ABY7NL75</accession>
<feature type="region of interest" description="Disordered" evidence="1">
    <location>
        <begin position="63"/>
        <end position="86"/>
    </location>
</feature>
<evidence type="ECO:0000313" key="3">
    <source>
        <dbReference type="Proteomes" id="UP001210865"/>
    </source>
</evidence>
<gene>
    <name evidence="2" type="ORF">PBT88_14415</name>
</gene>
<dbReference type="Proteomes" id="UP001210865">
    <property type="component" value="Chromosome"/>
</dbReference>
<evidence type="ECO:0000256" key="1">
    <source>
        <dbReference type="SAM" id="MobiDB-lite"/>
    </source>
</evidence>
<dbReference type="Gene3D" id="1.10.150.280">
    <property type="entry name" value="AF1531-like domain"/>
    <property type="match status" value="1"/>
</dbReference>
<feature type="compositionally biased region" description="Low complexity" evidence="1">
    <location>
        <begin position="63"/>
        <end position="77"/>
    </location>
</feature>
<keyword evidence="3" id="KW-1185">Reference proteome</keyword>